<gene>
    <name evidence="1" type="ORF">FB567DRAFT_339060</name>
</gene>
<name>A0A8K0VZU4_9PLEO</name>
<keyword evidence="2" id="KW-1185">Reference proteome</keyword>
<proteinExistence type="predicted"/>
<dbReference type="Proteomes" id="UP000813461">
    <property type="component" value="Unassembled WGS sequence"/>
</dbReference>
<protein>
    <submittedName>
        <fullName evidence="1">Uncharacterized protein</fullName>
    </submittedName>
</protein>
<comment type="caution">
    <text evidence="1">The sequence shown here is derived from an EMBL/GenBank/DDBJ whole genome shotgun (WGS) entry which is preliminary data.</text>
</comment>
<reference evidence="1" key="1">
    <citation type="journal article" date="2021" name="Nat. Commun.">
        <title>Genetic determinants of endophytism in the Arabidopsis root mycobiome.</title>
        <authorList>
            <person name="Mesny F."/>
            <person name="Miyauchi S."/>
            <person name="Thiergart T."/>
            <person name="Pickel B."/>
            <person name="Atanasova L."/>
            <person name="Karlsson M."/>
            <person name="Huettel B."/>
            <person name="Barry K.W."/>
            <person name="Haridas S."/>
            <person name="Chen C."/>
            <person name="Bauer D."/>
            <person name="Andreopoulos W."/>
            <person name="Pangilinan J."/>
            <person name="LaButti K."/>
            <person name="Riley R."/>
            <person name="Lipzen A."/>
            <person name="Clum A."/>
            <person name="Drula E."/>
            <person name="Henrissat B."/>
            <person name="Kohler A."/>
            <person name="Grigoriev I.V."/>
            <person name="Martin F.M."/>
            <person name="Hacquard S."/>
        </authorList>
    </citation>
    <scope>NUCLEOTIDE SEQUENCE</scope>
    <source>
        <strain evidence="1">MPI-SDFR-AT-0120</strain>
    </source>
</reference>
<organism evidence="1 2">
    <name type="scientific">Paraphoma chrysanthemicola</name>
    <dbReference type="NCBI Taxonomy" id="798071"/>
    <lineage>
        <taxon>Eukaryota</taxon>
        <taxon>Fungi</taxon>
        <taxon>Dikarya</taxon>
        <taxon>Ascomycota</taxon>
        <taxon>Pezizomycotina</taxon>
        <taxon>Dothideomycetes</taxon>
        <taxon>Pleosporomycetidae</taxon>
        <taxon>Pleosporales</taxon>
        <taxon>Pleosporineae</taxon>
        <taxon>Phaeosphaeriaceae</taxon>
        <taxon>Paraphoma</taxon>
    </lineage>
</organism>
<dbReference type="AlphaFoldDB" id="A0A8K0VZU4"/>
<sequence>MQYRSLHKPGDGTDSISVMHEMACARLQSMYLTPEEIDEMFPKSSDFASTHSLIRNIARFSNKECFDPRDKIYSLLSISHDSSDVKVDYNISPIDLAKRTCTRLGTLCPCKAENVESLSRAVGADEWDDQAIFSLTVSPIRIHDGKCSRCNTPINPSLPEDSMKGDMMFIYCLHCANIAMFDDFHICVVRSRERKERNDWRIFSIAKRETYEVSRGIVLQIIHDLGEAVFHVALLRFVHLGRMNGRYAPAQCDECDKMAAKWEFLLKSYCLRS</sequence>
<evidence type="ECO:0000313" key="1">
    <source>
        <dbReference type="EMBL" id="KAH7088451.1"/>
    </source>
</evidence>
<dbReference type="EMBL" id="JAGMVJ010000008">
    <property type="protein sequence ID" value="KAH7088451.1"/>
    <property type="molecule type" value="Genomic_DNA"/>
</dbReference>
<evidence type="ECO:0000313" key="2">
    <source>
        <dbReference type="Proteomes" id="UP000813461"/>
    </source>
</evidence>
<dbReference type="OrthoDB" id="10635864at2759"/>
<accession>A0A8K0VZU4</accession>